<proteinExistence type="predicted"/>
<keyword evidence="2" id="KW-0862">Zinc</keyword>
<dbReference type="GO" id="GO:0003676">
    <property type="term" value="F:nucleic acid binding"/>
    <property type="evidence" value="ECO:0007669"/>
    <property type="project" value="InterPro"/>
</dbReference>
<reference evidence="4" key="1">
    <citation type="submission" date="2021-03" db="EMBL/GenBank/DDBJ databases">
        <title>Draft genome sequence of rust myrtle Austropuccinia psidii MF-1, a brazilian biotype.</title>
        <authorList>
            <person name="Quecine M.C."/>
            <person name="Pachon D.M.R."/>
            <person name="Bonatelli M.L."/>
            <person name="Correr F.H."/>
            <person name="Franceschini L.M."/>
            <person name="Leite T.F."/>
            <person name="Margarido G.R.A."/>
            <person name="Almeida C.A."/>
            <person name="Ferrarezi J.A."/>
            <person name="Labate C.A."/>
        </authorList>
    </citation>
    <scope>NUCLEOTIDE SEQUENCE</scope>
    <source>
        <strain evidence="4">MF-1</strain>
    </source>
</reference>
<dbReference type="InterPro" id="IPR036875">
    <property type="entry name" value="Znf_CCHC_sf"/>
</dbReference>
<evidence type="ECO:0000256" key="1">
    <source>
        <dbReference type="ARBA" id="ARBA00022664"/>
    </source>
</evidence>
<protein>
    <recommendedName>
        <fullName evidence="3">CCHC-type domain-containing protein</fullName>
    </recommendedName>
</protein>
<evidence type="ECO:0000313" key="5">
    <source>
        <dbReference type="Proteomes" id="UP000765509"/>
    </source>
</evidence>
<comment type="caution">
    <text evidence="4">The sequence shown here is derived from an EMBL/GenBank/DDBJ whole genome shotgun (WGS) entry which is preliminary data.</text>
</comment>
<organism evidence="4 5">
    <name type="scientific">Austropuccinia psidii MF-1</name>
    <dbReference type="NCBI Taxonomy" id="1389203"/>
    <lineage>
        <taxon>Eukaryota</taxon>
        <taxon>Fungi</taxon>
        <taxon>Dikarya</taxon>
        <taxon>Basidiomycota</taxon>
        <taxon>Pucciniomycotina</taxon>
        <taxon>Pucciniomycetes</taxon>
        <taxon>Pucciniales</taxon>
        <taxon>Sphaerophragmiaceae</taxon>
        <taxon>Austropuccinia</taxon>
    </lineage>
</organism>
<dbReference type="GO" id="GO:0008270">
    <property type="term" value="F:zinc ion binding"/>
    <property type="evidence" value="ECO:0007669"/>
    <property type="project" value="UniProtKB-KW"/>
</dbReference>
<accession>A0A9Q3EKT5</accession>
<keyword evidence="2" id="KW-0479">Metal-binding</keyword>
<dbReference type="InterPro" id="IPR001878">
    <property type="entry name" value="Znf_CCHC"/>
</dbReference>
<dbReference type="SUPFAM" id="SSF57756">
    <property type="entry name" value="Retrovirus zinc finger-like domains"/>
    <property type="match status" value="1"/>
</dbReference>
<dbReference type="PROSITE" id="PS50158">
    <property type="entry name" value="ZF_CCHC"/>
    <property type="match status" value="1"/>
</dbReference>
<dbReference type="EMBL" id="AVOT02028295">
    <property type="protein sequence ID" value="MBW0520738.1"/>
    <property type="molecule type" value="Genomic_DNA"/>
</dbReference>
<gene>
    <name evidence="4" type="ORF">O181_060453</name>
</gene>
<evidence type="ECO:0000259" key="3">
    <source>
        <dbReference type="PROSITE" id="PS50158"/>
    </source>
</evidence>
<dbReference type="Proteomes" id="UP000765509">
    <property type="component" value="Unassembled WGS sequence"/>
</dbReference>
<keyword evidence="5" id="KW-1185">Reference proteome</keyword>
<dbReference type="GO" id="GO:0006397">
    <property type="term" value="P:mRNA processing"/>
    <property type="evidence" value="ECO:0007669"/>
    <property type="project" value="UniProtKB-KW"/>
</dbReference>
<sequence>MQLLSPPPPGASLQLHPHVNMLAYECFMQEPYCAANRFPKHQGDGSNFAEWISSLNHVLCIAFNSKALIDDSPSLLEGQSPQENQAISHFIDVLIPHNFTLCIGIIPLRATAKEFFDAIKACCCPGSCFHKLRVVGELLQILTDNASDNSKTNTIIVLLLQYTFAMLKKLGIKANELEVLLAQATCHAPSTLDQAAFDQLITMAILSKGDEKPTLTFVGQVIINASQRSEEWAREVSPFIYCVPDLPKPSTSYTRAHPLRLSSKVCCPPSHLVDRFGTSCFHCGRASHWRADCPHTTGVANPNPRLVSPTPFCQMSPPTPD</sequence>
<dbReference type="AlphaFoldDB" id="A0A9Q3EKT5"/>
<name>A0A9Q3EKT5_9BASI</name>
<keyword evidence="2" id="KW-0863">Zinc-finger</keyword>
<keyword evidence="1" id="KW-0507">mRNA processing</keyword>
<dbReference type="OrthoDB" id="2505547at2759"/>
<evidence type="ECO:0000256" key="2">
    <source>
        <dbReference type="PROSITE-ProRule" id="PRU00047"/>
    </source>
</evidence>
<feature type="domain" description="CCHC-type" evidence="3">
    <location>
        <begin position="280"/>
        <end position="294"/>
    </location>
</feature>
<evidence type="ECO:0000313" key="4">
    <source>
        <dbReference type="EMBL" id="MBW0520738.1"/>
    </source>
</evidence>